<dbReference type="PANTHER" id="PTHR10903:SF186">
    <property type="entry name" value="GTPASE IMAP FAMILY MEMBER 4-LIKE-RELATED"/>
    <property type="match status" value="1"/>
</dbReference>
<keyword evidence="7" id="KW-1185">Reference proteome</keyword>
<dbReference type="CDD" id="cd01852">
    <property type="entry name" value="AIG1"/>
    <property type="match status" value="1"/>
</dbReference>
<keyword evidence="4" id="KW-0175">Coiled coil</keyword>
<dbReference type="InterPro" id="IPR027417">
    <property type="entry name" value="P-loop_NTPase"/>
</dbReference>
<evidence type="ECO:0000313" key="6">
    <source>
        <dbReference type="EMBL" id="KAK3508069.1"/>
    </source>
</evidence>
<keyword evidence="3" id="KW-0342">GTP-binding</keyword>
<evidence type="ECO:0000256" key="3">
    <source>
        <dbReference type="ARBA" id="ARBA00023134"/>
    </source>
</evidence>
<dbReference type="InterPro" id="IPR006703">
    <property type="entry name" value="G_AIG1"/>
</dbReference>
<organism evidence="6 7">
    <name type="scientific">Hemibagrus guttatus</name>
    <dbReference type="NCBI Taxonomy" id="175788"/>
    <lineage>
        <taxon>Eukaryota</taxon>
        <taxon>Metazoa</taxon>
        <taxon>Chordata</taxon>
        <taxon>Craniata</taxon>
        <taxon>Vertebrata</taxon>
        <taxon>Euteleostomi</taxon>
        <taxon>Actinopterygii</taxon>
        <taxon>Neopterygii</taxon>
        <taxon>Teleostei</taxon>
        <taxon>Ostariophysi</taxon>
        <taxon>Siluriformes</taxon>
        <taxon>Bagridae</taxon>
        <taxon>Hemibagrus</taxon>
    </lineage>
</organism>
<dbReference type="SUPFAM" id="SSF52540">
    <property type="entry name" value="P-loop containing nucleoside triphosphate hydrolases"/>
    <property type="match status" value="2"/>
</dbReference>
<dbReference type="Gene3D" id="3.40.50.300">
    <property type="entry name" value="P-loop containing nucleotide triphosphate hydrolases"/>
    <property type="match status" value="2"/>
</dbReference>
<evidence type="ECO:0000256" key="4">
    <source>
        <dbReference type="SAM" id="Coils"/>
    </source>
</evidence>
<gene>
    <name evidence="6" type="ORF">QTP70_012308</name>
</gene>
<dbReference type="EMBL" id="JAUCMX010000028">
    <property type="protein sequence ID" value="KAK3508069.1"/>
    <property type="molecule type" value="Genomic_DNA"/>
</dbReference>
<protein>
    <recommendedName>
        <fullName evidence="5">AIG1-type G domain-containing protein</fullName>
    </recommendedName>
</protein>
<dbReference type="Pfam" id="PF04548">
    <property type="entry name" value="AIG1"/>
    <property type="match status" value="2"/>
</dbReference>
<proteinExistence type="inferred from homology"/>
<comment type="caution">
    <text evidence="6">The sequence shown here is derived from an EMBL/GenBank/DDBJ whole genome shotgun (WGS) entry which is preliminary data.</text>
</comment>
<dbReference type="Proteomes" id="UP001274896">
    <property type="component" value="Unassembled WGS sequence"/>
</dbReference>
<dbReference type="AlphaFoldDB" id="A0AAE0PUB9"/>
<reference evidence="6" key="1">
    <citation type="submission" date="2023-06" db="EMBL/GenBank/DDBJ databases">
        <title>Male Hemibagrus guttatus genome.</title>
        <authorList>
            <person name="Bian C."/>
        </authorList>
    </citation>
    <scope>NUCLEOTIDE SEQUENCE</scope>
    <source>
        <strain evidence="6">Male_cb2023</strain>
        <tissue evidence="6">Muscle</tissue>
    </source>
</reference>
<dbReference type="GO" id="GO:0005525">
    <property type="term" value="F:GTP binding"/>
    <property type="evidence" value="ECO:0007669"/>
    <property type="project" value="UniProtKB-KW"/>
</dbReference>
<evidence type="ECO:0000256" key="2">
    <source>
        <dbReference type="ARBA" id="ARBA00022741"/>
    </source>
</evidence>
<name>A0AAE0PUB9_9TELE</name>
<feature type="coiled-coil region" evidence="4">
    <location>
        <begin position="112"/>
        <end position="142"/>
    </location>
</feature>
<accession>A0AAE0PUB9</accession>
<evidence type="ECO:0000313" key="7">
    <source>
        <dbReference type="Proteomes" id="UP001274896"/>
    </source>
</evidence>
<comment type="similarity">
    <text evidence="1">Belongs to the TRAFAC class TrmE-Era-EngA-EngB-Septin-like GTPase superfamily. AIG1/Toc34/Toc159-like paraseptin GTPase family. IAN subfamily.</text>
</comment>
<dbReference type="InterPro" id="IPR045058">
    <property type="entry name" value="GIMA/IAN/Toc"/>
</dbReference>
<evidence type="ECO:0000259" key="5">
    <source>
        <dbReference type="PROSITE" id="PS51720"/>
    </source>
</evidence>
<dbReference type="FunFam" id="3.40.50.300:FF:000366">
    <property type="entry name" value="GTPase, IMAP family member 2"/>
    <property type="match status" value="1"/>
</dbReference>
<dbReference type="PROSITE" id="PS51720">
    <property type="entry name" value="G_AIG1"/>
    <property type="match status" value="1"/>
</dbReference>
<evidence type="ECO:0000256" key="1">
    <source>
        <dbReference type="ARBA" id="ARBA00008535"/>
    </source>
</evidence>
<feature type="domain" description="AIG1-type G" evidence="5">
    <location>
        <begin position="188"/>
        <end position="390"/>
    </location>
</feature>
<sequence length="521" mass="60597">MNFEDMKDLLERTCHRNTGGIMLQEVQIASEIFDGVTLNVYDTPGISSQESNEIPITLYESLFQLDKSACTVILLVIKAERAASEQKQAIRLIADILPEFLVQNIWILFTKADELEKKNLTIEQFIEETEEVKEVLQRFQNRYHVFNNSSENPDQVRELITKIQEAPEIIPPEMGFPQTTPPDPEKDSLHRRILLVGKTGVGKSATGNTILGEKRFRSEFSQASITSECELHQAVVSGRNISVIDTPGLFDTRICKEKLSMEIGRSIYLSSPGPHAFLYVYPINNRFTEQEENVFQNLELIFGREMKKYTIILFTYGDLEELNEKSVEGLIQENISLSKLVDECGGRYHIFNNKQLSNREQVSELLEKIDRMVEENGGTYYSNQMYEEAVRFRQEEEEEETRMREEHERLKRELETRMRQEHETLRRDLEETRMREEHEGLRREEETKMREEHERLRRQEHFERFYSKNKTFLNLAGNVAVGDARNVSWTKLGIPIGLFALGAAAMILTKEKMNKLQPANQ</sequence>
<feature type="coiled-coil region" evidence="4">
    <location>
        <begin position="393"/>
        <end position="439"/>
    </location>
</feature>
<keyword evidence="2" id="KW-0547">Nucleotide-binding</keyword>
<dbReference type="PANTHER" id="PTHR10903">
    <property type="entry name" value="GTPASE, IMAP FAMILY MEMBER-RELATED"/>
    <property type="match status" value="1"/>
</dbReference>